<dbReference type="Proteomes" id="UP000539146">
    <property type="component" value="Unassembled WGS sequence"/>
</dbReference>
<dbReference type="Pfam" id="PF24201">
    <property type="entry name" value="DUF7426"/>
    <property type="match status" value="1"/>
</dbReference>
<organism evidence="2 3">
    <name type="scientific">Curtobacterium citreum</name>
    <dbReference type="NCBI Taxonomy" id="2036"/>
    <lineage>
        <taxon>Bacteria</taxon>
        <taxon>Bacillati</taxon>
        <taxon>Actinomycetota</taxon>
        <taxon>Actinomycetes</taxon>
        <taxon>Micrococcales</taxon>
        <taxon>Microbacteriaceae</taxon>
        <taxon>Curtobacterium</taxon>
    </lineage>
</organism>
<dbReference type="EMBL" id="JABMCG010000095">
    <property type="protein sequence ID" value="NUU27902.1"/>
    <property type="molecule type" value="Genomic_DNA"/>
</dbReference>
<gene>
    <name evidence="2" type="ORF">HP467_07220</name>
</gene>
<dbReference type="InterPro" id="IPR055849">
    <property type="entry name" value="DUF7426"/>
</dbReference>
<protein>
    <recommendedName>
        <fullName evidence="1">DUF7426 domain-containing protein</fullName>
    </recommendedName>
</protein>
<sequence length="136" mass="15007">MTFRDYYELAEPLVLPIREKEYEIPPATASDVLRYRIYMEKLEAGTLQPEERIDDEDYLVTFLGTALLDMRADKVHPGVIQHAAQTALAEALAGREIAEVVWNAADPKAQNALLQAGLLARASTPSTSTDEATTTS</sequence>
<proteinExistence type="predicted"/>
<evidence type="ECO:0000259" key="1">
    <source>
        <dbReference type="Pfam" id="PF24201"/>
    </source>
</evidence>
<feature type="domain" description="DUF7426" evidence="1">
    <location>
        <begin position="9"/>
        <end position="133"/>
    </location>
</feature>
<reference evidence="2 3" key="1">
    <citation type="submission" date="2020-05" db="EMBL/GenBank/DDBJ databases">
        <title>Genome Sequencing of Type Strains.</title>
        <authorList>
            <person name="Lemaire J.F."/>
            <person name="Inderbitzin P."/>
            <person name="Gregorio O.A."/>
            <person name="Collins S.B."/>
            <person name="Wespe N."/>
            <person name="Knight-Connoni V."/>
        </authorList>
    </citation>
    <scope>NUCLEOTIDE SEQUENCE [LARGE SCALE GENOMIC DNA]</scope>
    <source>
        <strain evidence="2 3">DSM 20512</strain>
    </source>
</reference>
<evidence type="ECO:0000313" key="3">
    <source>
        <dbReference type="Proteomes" id="UP000539146"/>
    </source>
</evidence>
<dbReference type="AlphaFoldDB" id="A0A850DWH9"/>
<accession>A0A850DWH9</accession>
<comment type="caution">
    <text evidence="2">The sequence shown here is derived from an EMBL/GenBank/DDBJ whole genome shotgun (WGS) entry which is preliminary data.</text>
</comment>
<evidence type="ECO:0000313" key="2">
    <source>
        <dbReference type="EMBL" id="NUU27902.1"/>
    </source>
</evidence>
<name>A0A850DWH9_9MICO</name>
<dbReference type="RefSeq" id="WP_175325733.1">
    <property type="nucleotide sequence ID" value="NZ_BAAAWP010000001.1"/>
</dbReference>